<dbReference type="Proteomes" id="UP001499951">
    <property type="component" value="Unassembled WGS sequence"/>
</dbReference>
<keyword evidence="2" id="KW-1185">Reference proteome</keyword>
<name>A0ABP3QD09_9PROT</name>
<organism evidence="1 2">
    <name type="scientific">Rhizomicrobium electricum</name>
    <dbReference type="NCBI Taxonomy" id="480070"/>
    <lineage>
        <taxon>Bacteria</taxon>
        <taxon>Pseudomonadati</taxon>
        <taxon>Pseudomonadota</taxon>
        <taxon>Alphaproteobacteria</taxon>
        <taxon>Micropepsales</taxon>
        <taxon>Micropepsaceae</taxon>
        <taxon>Rhizomicrobium</taxon>
    </lineage>
</organism>
<proteinExistence type="predicted"/>
<evidence type="ECO:0000313" key="1">
    <source>
        <dbReference type="EMBL" id="GAA0588532.1"/>
    </source>
</evidence>
<accession>A0ABP3QD09</accession>
<gene>
    <name evidence="1" type="ORF">GCM10008942_41860</name>
</gene>
<reference evidence="2" key="1">
    <citation type="journal article" date="2019" name="Int. J. Syst. Evol. Microbiol.">
        <title>The Global Catalogue of Microorganisms (GCM) 10K type strain sequencing project: providing services to taxonomists for standard genome sequencing and annotation.</title>
        <authorList>
            <consortium name="The Broad Institute Genomics Platform"/>
            <consortium name="The Broad Institute Genome Sequencing Center for Infectious Disease"/>
            <person name="Wu L."/>
            <person name="Ma J."/>
        </authorList>
    </citation>
    <scope>NUCLEOTIDE SEQUENCE [LARGE SCALE GENOMIC DNA]</scope>
    <source>
        <strain evidence="2">JCM 15089</strain>
    </source>
</reference>
<sequence>MIRLDDPKWMDLMGGYRVPYDPRGALQSLSRGHEVEAAWAELWNELHHQGDVGEASYASVPVLVSIHAERGIADWNTYALVAIIEVARRMPGNPELPSWLKDSYDDALRQLAEIGLQEFRDAKEPGLVNGIIAVLAFSKDQPLLGRFAMMFTEDERREILKKAPFG</sequence>
<evidence type="ECO:0000313" key="2">
    <source>
        <dbReference type="Proteomes" id="UP001499951"/>
    </source>
</evidence>
<protein>
    <submittedName>
        <fullName evidence="1">Uncharacterized protein</fullName>
    </submittedName>
</protein>
<comment type="caution">
    <text evidence="1">The sequence shown here is derived from an EMBL/GenBank/DDBJ whole genome shotgun (WGS) entry which is preliminary data.</text>
</comment>
<dbReference type="RefSeq" id="WP_166937505.1">
    <property type="nucleotide sequence ID" value="NZ_BAAADD010000015.1"/>
</dbReference>
<dbReference type="EMBL" id="BAAADD010000015">
    <property type="protein sequence ID" value="GAA0588532.1"/>
    <property type="molecule type" value="Genomic_DNA"/>
</dbReference>